<dbReference type="InterPro" id="IPR029044">
    <property type="entry name" value="Nucleotide-diphossugar_trans"/>
</dbReference>
<keyword evidence="4 6" id="KW-0808">Transferase</keyword>
<dbReference type="RefSeq" id="WP_378519037.1">
    <property type="nucleotide sequence ID" value="NZ_CBCSDI010000020.1"/>
</dbReference>
<keyword evidence="7" id="KW-1185">Reference proteome</keyword>
<gene>
    <name evidence="6" type="ORF">ACFFJG_12400</name>
</gene>
<evidence type="ECO:0000256" key="2">
    <source>
        <dbReference type="ARBA" id="ARBA00006739"/>
    </source>
</evidence>
<dbReference type="InterPro" id="IPR027791">
    <property type="entry name" value="Galactosyl_T_C"/>
</dbReference>
<dbReference type="Gene3D" id="3.90.550.10">
    <property type="entry name" value="Spore Coat Polysaccharide Biosynthesis Protein SpsA, Chain A"/>
    <property type="match status" value="1"/>
</dbReference>
<evidence type="ECO:0000256" key="3">
    <source>
        <dbReference type="ARBA" id="ARBA00022676"/>
    </source>
</evidence>
<dbReference type="PANTHER" id="PTHR43179:SF12">
    <property type="entry name" value="GALACTOFURANOSYLTRANSFERASE GLFT2"/>
    <property type="match status" value="1"/>
</dbReference>
<comment type="pathway">
    <text evidence="1">Cell wall biogenesis; cell wall polysaccharide biosynthesis.</text>
</comment>
<evidence type="ECO:0000256" key="1">
    <source>
        <dbReference type="ARBA" id="ARBA00004776"/>
    </source>
</evidence>
<dbReference type="GO" id="GO:0016757">
    <property type="term" value="F:glycosyltransferase activity"/>
    <property type="evidence" value="ECO:0007669"/>
    <property type="project" value="UniProtKB-KW"/>
</dbReference>
<evidence type="ECO:0000313" key="7">
    <source>
        <dbReference type="Proteomes" id="UP001589698"/>
    </source>
</evidence>
<evidence type="ECO:0000313" key="6">
    <source>
        <dbReference type="EMBL" id="MFC0223284.1"/>
    </source>
</evidence>
<organism evidence="6 7">
    <name type="scientific">Nocardioides zeicaulis</name>
    <dbReference type="NCBI Taxonomy" id="1776857"/>
    <lineage>
        <taxon>Bacteria</taxon>
        <taxon>Bacillati</taxon>
        <taxon>Actinomycetota</taxon>
        <taxon>Actinomycetes</taxon>
        <taxon>Propionibacteriales</taxon>
        <taxon>Nocardioidaceae</taxon>
        <taxon>Nocardioides</taxon>
    </lineage>
</organism>
<dbReference type="EMBL" id="JBHLXH010000001">
    <property type="protein sequence ID" value="MFC0223284.1"/>
    <property type="molecule type" value="Genomic_DNA"/>
</dbReference>
<evidence type="ECO:0000256" key="4">
    <source>
        <dbReference type="ARBA" id="ARBA00022679"/>
    </source>
</evidence>
<proteinExistence type="inferred from homology"/>
<dbReference type="PANTHER" id="PTHR43179">
    <property type="entry name" value="RHAMNOSYLTRANSFERASE WBBL"/>
    <property type="match status" value="1"/>
</dbReference>
<protein>
    <submittedName>
        <fullName evidence="6">Glycosyltransferase family 2 protein</fullName>
        <ecNumber evidence="6">2.4.-.-</ecNumber>
    </submittedName>
</protein>
<dbReference type="Proteomes" id="UP001589698">
    <property type="component" value="Unassembled WGS sequence"/>
</dbReference>
<evidence type="ECO:0000259" key="5">
    <source>
        <dbReference type="Pfam" id="PF02709"/>
    </source>
</evidence>
<comment type="caution">
    <text evidence="6">The sequence shown here is derived from an EMBL/GenBank/DDBJ whole genome shotgun (WGS) entry which is preliminary data.</text>
</comment>
<feature type="domain" description="Galactosyltransferase C-terminal" evidence="5">
    <location>
        <begin position="171"/>
        <end position="223"/>
    </location>
</feature>
<dbReference type="SUPFAM" id="SSF53448">
    <property type="entry name" value="Nucleotide-diphospho-sugar transferases"/>
    <property type="match status" value="1"/>
</dbReference>
<name>A0ABV6E2S4_9ACTN</name>
<dbReference type="Pfam" id="PF02709">
    <property type="entry name" value="Glyco_transf_7C"/>
    <property type="match status" value="1"/>
</dbReference>
<comment type="similarity">
    <text evidence="2">Belongs to the glycosyltransferase 2 family.</text>
</comment>
<accession>A0ABV6E2S4</accession>
<sequence length="295" mass="32118">MSGPEVAVVTIAHGRREHLAAQHRSLALGSRRPDHYVVVAMDDPSLVPSTDLGLSSTVERIGRADGRLPLAAARNQGVRTAIARGAEVVVLLDVDCLAGEHLVEAYAEVVAADPWVVWSGPVTYLPPPPATGYPYHPAHLAGWDDPHRGRPRPRAGEVVRDLDPDLFWSLSFAVSAPAWDHVGGFCEDYTGYGAEDTDLGRSVVARGLGLSVTGGARAYHQHHPVSRPPVEHLDDILRNGRTFHARWGFWPMTGWLEAMAAMGLVRCTGPDWVRVDMDDVDDMVDMDATYEEESA</sequence>
<reference evidence="6 7" key="1">
    <citation type="submission" date="2024-09" db="EMBL/GenBank/DDBJ databases">
        <authorList>
            <person name="Sun Q."/>
            <person name="Mori K."/>
        </authorList>
    </citation>
    <scope>NUCLEOTIDE SEQUENCE [LARGE SCALE GENOMIC DNA]</scope>
    <source>
        <strain evidence="6 7">CCM 8654</strain>
    </source>
</reference>
<keyword evidence="3 6" id="KW-0328">Glycosyltransferase</keyword>
<dbReference type="EC" id="2.4.-.-" evidence="6"/>